<dbReference type="PANTHER" id="PTHR30250:SF10">
    <property type="entry name" value="LIPOPOLYSACCHARIDE BIOSYNTHESIS PROTEIN WZXC"/>
    <property type="match status" value="1"/>
</dbReference>
<evidence type="ECO:0000313" key="8">
    <source>
        <dbReference type="EMBL" id="MDB7085670.1"/>
    </source>
</evidence>
<comment type="subcellular location">
    <subcellularLocation>
        <location evidence="1">Cell membrane</location>
        <topology evidence="1">Multi-pass membrane protein</topology>
    </subcellularLocation>
</comment>
<keyword evidence="6 7" id="KW-0472">Membrane</keyword>
<feature type="transmembrane region" description="Helical" evidence="7">
    <location>
        <begin position="150"/>
        <end position="169"/>
    </location>
</feature>
<evidence type="ECO:0000256" key="1">
    <source>
        <dbReference type="ARBA" id="ARBA00004651"/>
    </source>
</evidence>
<evidence type="ECO:0000256" key="3">
    <source>
        <dbReference type="ARBA" id="ARBA00022475"/>
    </source>
</evidence>
<accession>A0AB35IS55</accession>
<sequence length="479" mass="54032">MTENIKERSLSNMAWRFAERCGAQGVAFIISIILARLLDPSAYGTIALITVFTAILQVFVDSGLGNALIQKKNADQIDFSTVFYFNIAMCLIVYMVLFFCAPFIANFYEDSSLTGLIRVLGITLIISGLKNIQQAYVSKKMLFKKFFFSTLSGTIFAAILGISLAYMGFGAWALVIQQVANTFIDTCVLYATVKWRPTREFSFERLNSLFSYGWKLLISALIDTGYNNLRSLLIGKIYSPSDLAYYNKGKQLPSLMVTNINNSIDSILLPVMSEAQDDVNRVKNMTRRSIKISSYILWPVMMGVAVCSDSIISVLLTDKWLMCVPYLQLYCFTYAFWPIHTANLNAIKAMGRSDLFLKIEIIKKIIGLTSIIVSVNISVFAMAVAMAITAPISSFINAYPNKKLLKYSYFEQIIDIFPSLILTFFMGGIVYSINLLDLDNIITLIIQIVSGFVIYYFGSRFLNLESFVYLKDIIKNYRK</sequence>
<name>A0AB35IS55_9FIRM</name>
<evidence type="ECO:0000256" key="2">
    <source>
        <dbReference type="ARBA" id="ARBA00007430"/>
    </source>
</evidence>
<keyword evidence="4 7" id="KW-0812">Transmembrane</keyword>
<comment type="similarity">
    <text evidence="2">Belongs to the polysaccharide synthase family.</text>
</comment>
<evidence type="ECO:0000256" key="4">
    <source>
        <dbReference type="ARBA" id="ARBA00022692"/>
    </source>
</evidence>
<keyword evidence="5 7" id="KW-1133">Transmembrane helix</keyword>
<gene>
    <name evidence="8" type="ORF">PM738_17850</name>
</gene>
<protein>
    <submittedName>
        <fullName evidence="8">Lipopolysaccharide biosynthesis protein</fullName>
    </submittedName>
</protein>
<feature type="transmembrane region" description="Helical" evidence="7">
    <location>
        <begin position="21"/>
        <end position="38"/>
    </location>
</feature>
<proteinExistence type="inferred from homology"/>
<evidence type="ECO:0000313" key="9">
    <source>
        <dbReference type="Proteomes" id="UP001211987"/>
    </source>
</evidence>
<feature type="transmembrane region" description="Helical" evidence="7">
    <location>
        <begin position="368"/>
        <end position="396"/>
    </location>
</feature>
<feature type="transmembrane region" description="Helical" evidence="7">
    <location>
        <begin position="416"/>
        <end position="434"/>
    </location>
</feature>
<dbReference type="Proteomes" id="UP001211987">
    <property type="component" value="Unassembled WGS sequence"/>
</dbReference>
<feature type="transmembrane region" description="Helical" evidence="7">
    <location>
        <begin position="44"/>
        <end position="69"/>
    </location>
</feature>
<feature type="transmembrane region" description="Helical" evidence="7">
    <location>
        <begin position="81"/>
        <end position="105"/>
    </location>
</feature>
<feature type="transmembrane region" description="Helical" evidence="7">
    <location>
        <begin position="327"/>
        <end position="347"/>
    </location>
</feature>
<evidence type="ECO:0000256" key="6">
    <source>
        <dbReference type="ARBA" id="ARBA00023136"/>
    </source>
</evidence>
<dbReference type="GO" id="GO:0005886">
    <property type="term" value="C:plasma membrane"/>
    <property type="evidence" value="ECO:0007669"/>
    <property type="project" value="UniProtKB-SubCell"/>
</dbReference>
<comment type="caution">
    <text evidence="8">The sequence shown here is derived from an EMBL/GenBank/DDBJ whole genome shotgun (WGS) entry which is preliminary data.</text>
</comment>
<evidence type="ECO:0000256" key="7">
    <source>
        <dbReference type="SAM" id="Phobius"/>
    </source>
</evidence>
<evidence type="ECO:0000256" key="5">
    <source>
        <dbReference type="ARBA" id="ARBA00022989"/>
    </source>
</evidence>
<dbReference type="Pfam" id="PF13440">
    <property type="entry name" value="Polysacc_synt_3"/>
    <property type="match status" value="1"/>
</dbReference>
<dbReference type="InterPro" id="IPR050833">
    <property type="entry name" value="Poly_Biosynth_Transport"/>
</dbReference>
<feature type="transmembrane region" description="Helical" evidence="7">
    <location>
        <begin position="295"/>
        <end position="315"/>
    </location>
</feature>
<dbReference type="RefSeq" id="WP_134583358.1">
    <property type="nucleotide sequence ID" value="NZ_CAACVM010000034.1"/>
</dbReference>
<feature type="transmembrane region" description="Helical" evidence="7">
    <location>
        <begin position="441"/>
        <end position="458"/>
    </location>
</feature>
<dbReference type="EMBL" id="JAQLKE010000048">
    <property type="protein sequence ID" value="MDB7085670.1"/>
    <property type="molecule type" value="Genomic_DNA"/>
</dbReference>
<dbReference type="CDD" id="cd13127">
    <property type="entry name" value="MATE_tuaB_like"/>
    <property type="match status" value="1"/>
</dbReference>
<dbReference type="PANTHER" id="PTHR30250">
    <property type="entry name" value="PST FAMILY PREDICTED COLANIC ACID TRANSPORTER"/>
    <property type="match status" value="1"/>
</dbReference>
<organism evidence="8 9">
    <name type="scientific">Thomasclavelia ramosa</name>
    <dbReference type="NCBI Taxonomy" id="1547"/>
    <lineage>
        <taxon>Bacteria</taxon>
        <taxon>Bacillati</taxon>
        <taxon>Bacillota</taxon>
        <taxon>Erysipelotrichia</taxon>
        <taxon>Erysipelotrichales</taxon>
        <taxon>Coprobacillaceae</taxon>
        <taxon>Thomasclavelia</taxon>
    </lineage>
</organism>
<keyword evidence="3" id="KW-1003">Cell membrane</keyword>
<dbReference type="AlphaFoldDB" id="A0AB35IS55"/>
<reference evidence="8" key="1">
    <citation type="submission" date="2023-01" db="EMBL/GenBank/DDBJ databases">
        <title>Human gut microbiome strain richness.</title>
        <authorList>
            <person name="Chen-Liaw A."/>
        </authorList>
    </citation>
    <scope>NUCLEOTIDE SEQUENCE</scope>
    <source>
        <strain evidence="8">1001217st2_G6_1001217B_191108</strain>
    </source>
</reference>